<evidence type="ECO:0000313" key="2">
    <source>
        <dbReference type="Proteomes" id="UP000828941"/>
    </source>
</evidence>
<proteinExistence type="predicted"/>
<organism evidence="1 2">
    <name type="scientific">Bauhinia variegata</name>
    <name type="common">Purple orchid tree</name>
    <name type="synonym">Phanera variegata</name>
    <dbReference type="NCBI Taxonomy" id="167791"/>
    <lineage>
        <taxon>Eukaryota</taxon>
        <taxon>Viridiplantae</taxon>
        <taxon>Streptophyta</taxon>
        <taxon>Embryophyta</taxon>
        <taxon>Tracheophyta</taxon>
        <taxon>Spermatophyta</taxon>
        <taxon>Magnoliopsida</taxon>
        <taxon>eudicotyledons</taxon>
        <taxon>Gunneridae</taxon>
        <taxon>Pentapetalae</taxon>
        <taxon>rosids</taxon>
        <taxon>fabids</taxon>
        <taxon>Fabales</taxon>
        <taxon>Fabaceae</taxon>
        <taxon>Cercidoideae</taxon>
        <taxon>Cercideae</taxon>
        <taxon>Bauhiniinae</taxon>
        <taxon>Bauhinia</taxon>
    </lineage>
</organism>
<reference evidence="1 2" key="1">
    <citation type="journal article" date="2022" name="DNA Res.">
        <title>Chromosomal-level genome assembly of the orchid tree Bauhinia variegata (Leguminosae; Cercidoideae) supports the allotetraploid origin hypothesis of Bauhinia.</title>
        <authorList>
            <person name="Zhong Y."/>
            <person name="Chen Y."/>
            <person name="Zheng D."/>
            <person name="Pang J."/>
            <person name="Liu Y."/>
            <person name="Luo S."/>
            <person name="Meng S."/>
            <person name="Qian L."/>
            <person name="Wei D."/>
            <person name="Dai S."/>
            <person name="Zhou R."/>
        </authorList>
    </citation>
    <scope>NUCLEOTIDE SEQUENCE [LARGE SCALE GENOMIC DNA]</scope>
    <source>
        <strain evidence="1">BV-YZ2020</strain>
    </source>
</reference>
<evidence type="ECO:0000313" key="1">
    <source>
        <dbReference type="EMBL" id="KAI4298939.1"/>
    </source>
</evidence>
<protein>
    <submittedName>
        <fullName evidence="1">Uncharacterized protein</fullName>
    </submittedName>
</protein>
<sequence>MKGALVRTKVVLRHLPPTISQITLLDQIDGTFGGRYNWVFFRPGKSSQKHLSYSRAHIDFKRPEDVIEFAEFCDGHVFVNEKGTQFKVIVEYAPSQRVPERWLKKDVREGTIHKDSEYLEFLELLAKPSAEIQLERREAERSAGAGKDIPMVRPLMDFVHQKRAAKGGSRRPLPNGKVSRQAVASSSGSPSSVSSRRGSGKKRASTKMLVAGINNKSSTRSLDQIKLRSGLCCRNTVILLSGYHGGGGINDFGKKKVLLLKGKERDMFILSNSDSMSENHRLTSSAKTILGSAALKQNQRHEGSGRVIRNILSSKDLRQKSPSAHSEQQIQTSNLEREKRTPEDKVGGNDLHVSNGRHEERVRHKDKPDHGVRTNRSKGGDESLSSSPSLQFDSLEGTHAEMKIDTINARLEVDVPIIHPIMVSVIILVAGDQFMA</sequence>
<name>A0ACB9KNN0_BAUVA</name>
<comment type="caution">
    <text evidence="1">The sequence shown here is derived from an EMBL/GenBank/DDBJ whole genome shotgun (WGS) entry which is preliminary data.</text>
</comment>
<dbReference type="Proteomes" id="UP000828941">
    <property type="component" value="Chromosome 13"/>
</dbReference>
<keyword evidence="2" id="KW-1185">Reference proteome</keyword>
<dbReference type="EMBL" id="CM039438">
    <property type="protein sequence ID" value="KAI4298939.1"/>
    <property type="molecule type" value="Genomic_DNA"/>
</dbReference>
<accession>A0ACB9KNN0</accession>
<gene>
    <name evidence="1" type="ORF">L6164_032444</name>
</gene>